<feature type="domain" description="Ketoreductase" evidence="3">
    <location>
        <begin position="6"/>
        <end position="184"/>
    </location>
</feature>
<dbReference type="GO" id="GO:0004316">
    <property type="term" value="F:3-oxoacyl-[acyl-carrier-protein] reductase (NADPH) activity"/>
    <property type="evidence" value="ECO:0007669"/>
    <property type="project" value="UniProtKB-EC"/>
</dbReference>
<organism evidence="4">
    <name type="scientific">hydrothermal vent metagenome</name>
    <dbReference type="NCBI Taxonomy" id="652676"/>
    <lineage>
        <taxon>unclassified sequences</taxon>
        <taxon>metagenomes</taxon>
        <taxon>ecological metagenomes</taxon>
    </lineage>
</organism>
<dbReference type="InterPro" id="IPR057326">
    <property type="entry name" value="KR_dom"/>
</dbReference>
<accession>A0A3B0T2Q8</accession>
<evidence type="ECO:0000313" key="4">
    <source>
        <dbReference type="EMBL" id="VAW07627.1"/>
    </source>
</evidence>
<sequence length="248" mass="26272">MNVKDRVAIVTGSGQGIGEGIARVLASAGARVVVNDLVPERVEEVVADFKARGYDATGLAANVAVAVEAESLVTKAVDTYGRVDILVNNVGMARDGWLAKMSEEDWDTVLTVNLKSQFLMCRAVAKHMMDQNYGRIVNISSRAWLGGPGQANYAASKGAVISLTRTLALEMARYGVTANAIAPALVDTPLFRGLKEEVQERLIKTIPARRIGTPEDIGNAALFLASDEASYVTGQTLYVCGGRSLGAG</sequence>
<keyword evidence="2 4" id="KW-0560">Oxidoreductase</keyword>
<dbReference type="PROSITE" id="PS00061">
    <property type="entry name" value="ADH_SHORT"/>
    <property type="match status" value="1"/>
</dbReference>
<dbReference type="InterPro" id="IPR002347">
    <property type="entry name" value="SDR_fam"/>
</dbReference>
<dbReference type="InterPro" id="IPR036291">
    <property type="entry name" value="NAD(P)-bd_dom_sf"/>
</dbReference>
<proteinExistence type="inferred from homology"/>
<dbReference type="EC" id="1.1.1.100" evidence="4"/>
<evidence type="ECO:0000259" key="3">
    <source>
        <dbReference type="SMART" id="SM00822"/>
    </source>
</evidence>
<dbReference type="NCBIfam" id="NF009466">
    <property type="entry name" value="PRK12826.1-2"/>
    <property type="match status" value="1"/>
</dbReference>
<dbReference type="GO" id="GO:0032787">
    <property type="term" value="P:monocarboxylic acid metabolic process"/>
    <property type="evidence" value="ECO:0007669"/>
    <property type="project" value="UniProtKB-ARBA"/>
</dbReference>
<dbReference type="NCBIfam" id="NF005559">
    <property type="entry name" value="PRK07231.1"/>
    <property type="match status" value="1"/>
</dbReference>
<comment type="similarity">
    <text evidence="1">Belongs to the short-chain dehydrogenases/reductases (SDR) family.</text>
</comment>
<dbReference type="EMBL" id="UOEK01000410">
    <property type="protein sequence ID" value="VAW07627.1"/>
    <property type="molecule type" value="Genomic_DNA"/>
</dbReference>
<protein>
    <submittedName>
        <fullName evidence="4">3-oxoacyl-[acyl-carrier protein] reductase</fullName>
        <ecNumber evidence="4">1.1.1.100</ecNumber>
    </submittedName>
</protein>
<dbReference type="SUPFAM" id="SSF51735">
    <property type="entry name" value="NAD(P)-binding Rossmann-fold domains"/>
    <property type="match status" value="1"/>
</dbReference>
<dbReference type="PANTHER" id="PTHR42879">
    <property type="entry name" value="3-OXOACYL-(ACYL-CARRIER-PROTEIN) REDUCTASE"/>
    <property type="match status" value="1"/>
</dbReference>
<dbReference type="Gene3D" id="3.40.50.720">
    <property type="entry name" value="NAD(P)-binding Rossmann-like Domain"/>
    <property type="match status" value="1"/>
</dbReference>
<dbReference type="PRINTS" id="PR00080">
    <property type="entry name" value="SDRFAMILY"/>
</dbReference>
<name>A0A3B0T2Q8_9ZZZZ</name>
<gene>
    <name evidence="4" type="ORF">MNBD_ACTINO02-689</name>
</gene>
<dbReference type="PANTHER" id="PTHR42879:SF2">
    <property type="entry name" value="3-OXOACYL-[ACYL-CARRIER-PROTEIN] REDUCTASE FABG"/>
    <property type="match status" value="1"/>
</dbReference>
<dbReference type="PRINTS" id="PR00081">
    <property type="entry name" value="GDHRDH"/>
</dbReference>
<dbReference type="InterPro" id="IPR050259">
    <property type="entry name" value="SDR"/>
</dbReference>
<evidence type="ECO:0000256" key="2">
    <source>
        <dbReference type="ARBA" id="ARBA00023002"/>
    </source>
</evidence>
<reference evidence="4" key="1">
    <citation type="submission" date="2018-06" db="EMBL/GenBank/DDBJ databases">
        <authorList>
            <person name="Zhirakovskaya E."/>
        </authorList>
    </citation>
    <scope>NUCLEOTIDE SEQUENCE</scope>
</reference>
<evidence type="ECO:0000256" key="1">
    <source>
        <dbReference type="ARBA" id="ARBA00006484"/>
    </source>
</evidence>
<dbReference type="SMART" id="SM00822">
    <property type="entry name" value="PKS_KR"/>
    <property type="match status" value="1"/>
</dbReference>
<dbReference type="Pfam" id="PF13561">
    <property type="entry name" value="adh_short_C2"/>
    <property type="match status" value="1"/>
</dbReference>
<dbReference type="AlphaFoldDB" id="A0A3B0T2Q8"/>
<dbReference type="FunFam" id="3.40.50.720:FF:000173">
    <property type="entry name" value="3-oxoacyl-[acyl-carrier protein] reductase"/>
    <property type="match status" value="1"/>
</dbReference>
<dbReference type="InterPro" id="IPR020904">
    <property type="entry name" value="Sc_DH/Rdtase_CS"/>
</dbReference>